<dbReference type="InterPro" id="IPR007156">
    <property type="entry name" value="MamQ_LemA"/>
</dbReference>
<proteinExistence type="inferred from homology"/>
<dbReference type="OrthoDB" id="9804152at2"/>
<feature type="coiled-coil region" evidence="6">
    <location>
        <begin position="123"/>
        <end position="150"/>
    </location>
</feature>
<dbReference type="Gene3D" id="1.20.1440.20">
    <property type="entry name" value="LemA-like domain"/>
    <property type="match status" value="1"/>
</dbReference>
<dbReference type="PANTHER" id="PTHR34478:SF2">
    <property type="entry name" value="MEMBRANE PROTEIN"/>
    <property type="match status" value="1"/>
</dbReference>
<keyword evidence="6" id="KW-0175">Coiled coil</keyword>
<dbReference type="RefSeq" id="WP_157302201.1">
    <property type="nucleotide sequence ID" value="NZ_BAAAZB010000021.1"/>
</dbReference>
<gene>
    <name evidence="7" type="ORF">GO495_23050</name>
</gene>
<evidence type="ECO:0000313" key="8">
    <source>
        <dbReference type="Proteomes" id="UP000468388"/>
    </source>
</evidence>
<dbReference type="EMBL" id="WRXO01000008">
    <property type="protein sequence ID" value="MVT43496.1"/>
    <property type="molecule type" value="Genomic_DNA"/>
</dbReference>
<dbReference type="GO" id="GO:0016020">
    <property type="term" value="C:membrane"/>
    <property type="evidence" value="ECO:0007669"/>
    <property type="project" value="UniProtKB-SubCell"/>
</dbReference>
<keyword evidence="3" id="KW-0812">Transmembrane</keyword>
<dbReference type="AlphaFoldDB" id="A0A6N8JGP2"/>
<dbReference type="PROSITE" id="PS51257">
    <property type="entry name" value="PROKAR_LIPOPROTEIN"/>
    <property type="match status" value="1"/>
</dbReference>
<protein>
    <submittedName>
        <fullName evidence="7">LemA family protein</fullName>
    </submittedName>
</protein>
<evidence type="ECO:0000256" key="4">
    <source>
        <dbReference type="ARBA" id="ARBA00022989"/>
    </source>
</evidence>
<dbReference type="Proteomes" id="UP000468388">
    <property type="component" value="Unassembled WGS sequence"/>
</dbReference>
<name>A0A6N8JGP2_9BACT</name>
<evidence type="ECO:0000256" key="2">
    <source>
        <dbReference type="ARBA" id="ARBA00008854"/>
    </source>
</evidence>
<reference evidence="7 8" key="1">
    <citation type="submission" date="2019-12" db="EMBL/GenBank/DDBJ databases">
        <title>The draft genomic sequence of strain Chitinophaga oryziterrae JCM 16595.</title>
        <authorList>
            <person name="Zhang X."/>
        </authorList>
    </citation>
    <scope>NUCLEOTIDE SEQUENCE [LARGE SCALE GENOMIC DNA]</scope>
    <source>
        <strain evidence="7 8">JCM 16595</strain>
    </source>
</reference>
<evidence type="ECO:0000256" key="1">
    <source>
        <dbReference type="ARBA" id="ARBA00004167"/>
    </source>
</evidence>
<keyword evidence="4" id="KW-1133">Transmembrane helix</keyword>
<comment type="caution">
    <text evidence="7">The sequence shown here is derived from an EMBL/GenBank/DDBJ whole genome shotgun (WGS) entry which is preliminary data.</text>
</comment>
<accession>A0A6N8JGP2</accession>
<evidence type="ECO:0000256" key="5">
    <source>
        <dbReference type="ARBA" id="ARBA00023136"/>
    </source>
</evidence>
<evidence type="ECO:0000313" key="7">
    <source>
        <dbReference type="EMBL" id="MVT43496.1"/>
    </source>
</evidence>
<dbReference type="PANTHER" id="PTHR34478">
    <property type="entry name" value="PROTEIN LEMA"/>
    <property type="match status" value="1"/>
</dbReference>
<evidence type="ECO:0000256" key="3">
    <source>
        <dbReference type="ARBA" id="ARBA00022692"/>
    </source>
</evidence>
<keyword evidence="8" id="KW-1185">Reference proteome</keyword>
<dbReference type="InterPro" id="IPR023353">
    <property type="entry name" value="LemA-like_dom_sf"/>
</dbReference>
<evidence type="ECO:0000256" key="6">
    <source>
        <dbReference type="SAM" id="Coils"/>
    </source>
</evidence>
<sequence>MKKSTLVIVIILAVVVIFGGCGVKKYNSLVQQDEVVKSKWGTVQSQYQRRADLIPNLVSTVKGAANFEKETLTQVIEARAKATQITVNADDLSPEKIQQYQAAQGQLTAALGKLLMVSEAYPELKANQNFQDLQAQLEGTENRIAVARNDFNDSVKGYNSAVRTFPGNIVASFGGFHEKGYFEADKGSENAPKVQF</sequence>
<comment type="subcellular location">
    <subcellularLocation>
        <location evidence="1">Membrane</location>
        <topology evidence="1">Single-pass membrane protein</topology>
    </subcellularLocation>
</comment>
<dbReference type="Pfam" id="PF04011">
    <property type="entry name" value="LemA"/>
    <property type="match status" value="1"/>
</dbReference>
<comment type="similarity">
    <text evidence="2">Belongs to the LemA family.</text>
</comment>
<organism evidence="7 8">
    <name type="scientific">Chitinophaga oryziterrae</name>
    <dbReference type="NCBI Taxonomy" id="1031224"/>
    <lineage>
        <taxon>Bacteria</taxon>
        <taxon>Pseudomonadati</taxon>
        <taxon>Bacteroidota</taxon>
        <taxon>Chitinophagia</taxon>
        <taxon>Chitinophagales</taxon>
        <taxon>Chitinophagaceae</taxon>
        <taxon>Chitinophaga</taxon>
    </lineage>
</organism>
<dbReference type="SUPFAM" id="SSF140478">
    <property type="entry name" value="LemA-like"/>
    <property type="match status" value="1"/>
</dbReference>
<keyword evidence="5" id="KW-0472">Membrane</keyword>